<dbReference type="EMBL" id="VWMK01000014">
    <property type="protein sequence ID" value="KAA3762877.1"/>
    <property type="molecule type" value="Genomic_DNA"/>
</dbReference>
<proteinExistence type="predicted"/>
<evidence type="ECO:0000313" key="3">
    <source>
        <dbReference type="Proteomes" id="UP000422221"/>
    </source>
</evidence>
<dbReference type="GO" id="GO:0006799">
    <property type="term" value="P:polyphosphate biosynthetic process"/>
    <property type="evidence" value="ECO:0007669"/>
    <property type="project" value="UniProtKB-ARBA"/>
</dbReference>
<protein>
    <submittedName>
        <fullName evidence="2">Polyphosphate polymerase domain-containing protein</fullName>
    </submittedName>
</protein>
<dbReference type="Proteomes" id="UP000422221">
    <property type="component" value="Unassembled WGS sequence"/>
</dbReference>
<feature type="domain" description="VTC" evidence="1">
    <location>
        <begin position="25"/>
        <end position="225"/>
    </location>
</feature>
<accession>A0A7J4XH25</accession>
<dbReference type="Gene3D" id="3.20.100.30">
    <property type="entry name" value="VTC, catalytic tunnel domain"/>
    <property type="match status" value="1"/>
</dbReference>
<gene>
    <name evidence="2" type="ORF">F3F73_14070</name>
</gene>
<dbReference type="Pfam" id="PF09359">
    <property type="entry name" value="VTC"/>
    <property type="match status" value="1"/>
</dbReference>
<dbReference type="AlphaFoldDB" id="A0A7J4XH25"/>
<dbReference type="InterPro" id="IPR018966">
    <property type="entry name" value="VTC_domain"/>
</dbReference>
<dbReference type="RefSeq" id="WP_005929519.1">
    <property type="nucleotide sequence ID" value="NZ_CABKSE010000002.1"/>
</dbReference>
<sequence length="252" mass="29249">MDIQTALSAFLPVSLEEMSGIRLMNRTDTKFVTSLDKLSLILQFAVTDYRVQEVEGTRNIAYRTVYLDTSGRDMYMAHQNGHRVREKIRVRTYVSSGLTFLEVKNKDNKGRTDKRRIRVGNIHSLYTDGAEGFLEKHAWYHLSELKPWLENNFYRITLVNKAMTERLTIDTDICFCNLQTGKEAALNRMVIIELKRDGRTFSPIREVLRNLHIQPSGISKYCMGTVLTSPTVKHNRFKQKIRVVGRIQEIVF</sequence>
<reference evidence="2 3" key="1">
    <citation type="journal article" date="2019" name="Nat. Med.">
        <title>A library of human gut bacterial isolates paired with longitudinal multiomics data enables mechanistic microbiome research.</title>
        <authorList>
            <person name="Poyet M."/>
            <person name="Groussin M."/>
            <person name="Gibbons S.M."/>
            <person name="Avila-Pacheco J."/>
            <person name="Jiang X."/>
            <person name="Kearney S.M."/>
            <person name="Perrotta A.R."/>
            <person name="Berdy B."/>
            <person name="Zhao S."/>
            <person name="Lieberman T.D."/>
            <person name="Swanson P.K."/>
            <person name="Smith M."/>
            <person name="Roesemann S."/>
            <person name="Alexander J.E."/>
            <person name="Rich S.A."/>
            <person name="Livny J."/>
            <person name="Vlamakis H."/>
            <person name="Clish C."/>
            <person name="Bullock K."/>
            <person name="Deik A."/>
            <person name="Scott J."/>
            <person name="Pierce K.A."/>
            <person name="Xavier R.J."/>
            <person name="Alm E.J."/>
        </authorList>
    </citation>
    <scope>NUCLEOTIDE SEQUENCE [LARGE SCALE GENOMIC DNA]</scope>
    <source>
        <strain evidence="2 3">BIOML-A10</strain>
    </source>
</reference>
<evidence type="ECO:0000259" key="1">
    <source>
        <dbReference type="Pfam" id="PF09359"/>
    </source>
</evidence>
<organism evidence="2 3">
    <name type="scientific">Bacteroides salyersiae</name>
    <dbReference type="NCBI Taxonomy" id="291644"/>
    <lineage>
        <taxon>Bacteria</taxon>
        <taxon>Pseudomonadati</taxon>
        <taxon>Bacteroidota</taxon>
        <taxon>Bacteroidia</taxon>
        <taxon>Bacteroidales</taxon>
        <taxon>Bacteroidaceae</taxon>
        <taxon>Bacteroides</taxon>
    </lineage>
</organism>
<dbReference type="InterPro" id="IPR042267">
    <property type="entry name" value="VTC_sf"/>
</dbReference>
<comment type="caution">
    <text evidence="2">The sequence shown here is derived from an EMBL/GenBank/DDBJ whole genome shotgun (WGS) entry which is preliminary data.</text>
</comment>
<name>A0A7J4XH25_9BACE</name>
<evidence type="ECO:0000313" key="2">
    <source>
        <dbReference type="EMBL" id="KAA3762877.1"/>
    </source>
</evidence>
<dbReference type="CDD" id="cd07750">
    <property type="entry name" value="PolyPPase_VTC_like"/>
    <property type="match status" value="1"/>
</dbReference>